<feature type="signal peptide" evidence="14">
    <location>
        <begin position="1"/>
        <end position="20"/>
    </location>
</feature>
<evidence type="ECO:0000256" key="8">
    <source>
        <dbReference type="ARBA" id="ARBA00022801"/>
    </source>
</evidence>
<feature type="active site" description="Charge relay system" evidence="12">
    <location>
        <position position="512"/>
    </location>
</feature>
<feature type="region of interest" description="Disordered" evidence="13">
    <location>
        <begin position="184"/>
        <end position="203"/>
    </location>
</feature>
<dbReference type="GO" id="GO:0046872">
    <property type="term" value="F:metal ion binding"/>
    <property type="evidence" value="ECO:0007669"/>
    <property type="project" value="UniProtKB-KW"/>
</dbReference>
<dbReference type="PANTHER" id="PTHR14218">
    <property type="entry name" value="PROTEASE S8 TRIPEPTIDYL PEPTIDASE I CLN2"/>
    <property type="match status" value="1"/>
</dbReference>
<dbReference type="SUPFAM" id="SSF52743">
    <property type="entry name" value="Subtilisin-like"/>
    <property type="match status" value="1"/>
</dbReference>
<keyword evidence="7" id="KW-0479">Metal-binding</keyword>
<dbReference type="GO" id="GO:0008240">
    <property type="term" value="F:tripeptidyl-peptidase activity"/>
    <property type="evidence" value="ECO:0007669"/>
    <property type="project" value="UniProtKB-EC"/>
</dbReference>
<dbReference type="PANTHER" id="PTHR14218:SF15">
    <property type="entry name" value="TRIPEPTIDYL-PEPTIDASE 1"/>
    <property type="match status" value="1"/>
</dbReference>
<keyword evidence="10" id="KW-0106">Calcium</keyword>
<keyword evidence="8 12" id="KW-0378">Hydrolase</keyword>
<name>A0A9W8YV80_9PEZI</name>
<evidence type="ECO:0000256" key="11">
    <source>
        <dbReference type="ARBA" id="ARBA00023145"/>
    </source>
</evidence>
<comment type="function">
    <text evidence="3">Secreted tripeptidyl-peptidase which degrades proteins at acidic pHs and is involved in virulence.</text>
</comment>
<dbReference type="CDD" id="cd04056">
    <property type="entry name" value="Peptidases_S53"/>
    <property type="match status" value="1"/>
</dbReference>
<evidence type="ECO:0000313" key="16">
    <source>
        <dbReference type="EMBL" id="KAJ4393454.1"/>
    </source>
</evidence>
<dbReference type="GO" id="GO:0006508">
    <property type="term" value="P:proteolysis"/>
    <property type="evidence" value="ECO:0007669"/>
    <property type="project" value="UniProtKB-KW"/>
</dbReference>
<comment type="subcellular location">
    <subcellularLocation>
        <location evidence="4">Secreted</location>
        <location evidence="4">Extracellular space</location>
    </subcellularLocation>
</comment>
<evidence type="ECO:0000256" key="13">
    <source>
        <dbReference type="SAM" id="MobiDB-lite"/>
    </source>
</evidence>
<dbReference type="AlphaFoldDB" id="A0A9W8YV80"/>
<dbReference type="OrthoDB" id="409122at2759"/>
<dbReference type="PROSITE" id="PS51695">
    <property type="entry name" value="SEDOLISIN"/>
    <property type="match status" value="1"/>
</dbReference>
<dbReference type="GO" id="GO:0004252">
    <property type="term" value="F:serine-type endopeptidase activity"/>
    <property type="evidence" value="ECO:0007669"/>
    <property type="project" value="UniProtKB-UniRule"/>
</dbReference>
<evidence type="ECO:0000256" key="3">
    <source>
        <dbReference type="ARBA" id="ARBA00002451"/>
    </source>
</evidence>
<dbReference type="InterPro" id="IPR030400">
    <property type="entry name" value="Sedolisin_dom"/>
</dbReference>
<dbReference type="InterPro" id="IPR050819">
    <property type="entry name" value="Tripeptidyl-peptidase_I"/>
</dbReference>
<dbReference type="Pfam" id="PF00082">
    <property type="entry name" value="Peptidase_S8"/>
    <property type="match status" value="1"/>
</dbReference>
<comment type="catalytic activity">
    <reaction evidence="1">
        <text>Release of an N-terminal tripeptide from a polypeptide.</text>
        <dbReference type="EC" id="3.4.14.10"/>
    </reaction>
</comment>
<evidence type="ECO:0000313" key="17">
    <source>
        <dbReference type="Proteomes" id="UP001140453"/>
    </source>
</evidence>
<keyword evidence="9 12" id="KW-0720">Serine protease</keyword>
<comment type="caution">
    <text evidence="12">Lacks conserved residue(s) required for the propagation of feature annotation.</text>
</comment>
<evidence type="ECO:0000256" key="5">
    <source>
        <dbReference type="ARBA" id="ARBA00012462"/>
    </source>
</evidence>
<dbReference type="Proteomes" id="UP001140453">
    <property type="component" value="Unassembled WGS sequence"/>
</dbReference>
<dbReference type="InterPro" id="IPR015366">
    <property type="entry name" value="S53_propep"/>
</dbReference>
<evidence type="ECO:0000259" key="15">
    <source>
        <dbReference type="PROSITE" id="PS51695"/>
    </source>
</evidence>
<protein>
    <recommendedName>
        <fullName evidence="5">tripeptidyl-peptidase II</fullName>
        <ecNumber evidence="5">3.4.14.10</ecNumber>
    </recommendedName>
</protein>
<evidence type="ECO:0000256" key="2">
    <source>
        <dbReference type="ARBA" id="ARBA00001913"/>
    </source>
</evidence>
<comment type="cofactor">
    <cofactor evidence="2">
        <name>Ca(2+)</name>
        <dbReference type="ChEBI" id="CHEBI:29108"/>
    </cofactor>
</comment>
<evidence type="ECO:0000256" key="4">
    <source>
        <dbReference type="ARBA" id="ARBA00004239"/>
    </source>
</evidence>
<comment type="caution">
    <text evidence="16">The sequence shown here is derived from an EMBL/GenBank/DDBJ whole genome shotgun (WGS) entry which is preliminary data.</text>
</comment>
<feature type="chain" id="PRO_5040800191" description="tripeptidyl-peptidase II" evidence="14">
    <location>
        <begin position="21"/>
        <end position="599"/>
    </location>
</feature>
<dbReference type="GO" id="GO:0005576">
    <property type="term" value="C:extracellular region"/>
    <property type="evidence" value="ECO:0007669"/>
    <property type="project" value="UniProtKB-SubCell"/>
</dbReference>
<keyword evidence="17" id="KW-1185">Reference proteome</keyword>
<proteinExistence type="predicted"/>
<feature type="active site" description="Charge relay system" evidence="12">
    <location>
        <position position="297"/>
    </location>
</feature>
<evidence type="ECO:0000256" key="6">
    <source>
        <dbReference type="ARBA" id="ARBA00022670"/>
    </source>
</evidence>
<feature type="domain" description="Peptidase S53" evidence="15">
    <location>
        <begin position="213"/>
        <end position="599"/>
    </location>
</feature>
<evidence type="ECO:0000256" key="9">
    <source>
        <dbReference type="ARBA" id="ARBA00022825"/>
    </source>
</evidence>
<dbReference type="SUPFAM" id="SSF54897">
    <property type="entry name" value="Protease propeptides/inhibitors"/>
    <property type="match status" value="1"/>
</dbReference>
<dbReference type="InterPro" id="IPR036852">
    <property type="entry name" value="Peptidase_S8/S53_dom_sf"/>
</dbReference>
<keyword evidence="11" id="KW-0865">Zymogen</keyword>
<evidence type="ECO:0000256" key="12">
    <source>
        <dbReference type="PROSITE-ProRule" id="PRU01032"/>
    </source>
</evidence>
<gene>
    <name evidence="16" type="ORF">N0V93_002665</name>
</gene>
<evidence type="ECO:0000256" key="10">
    <source>
        <dbReference type="ARBA" id="ARBA00022837"/>
    </source>
</evidence>
<dbReference type="Gene3D" id="3.40.50.200">
    <property type="entry name" value="Peptidase S8/S53 domain"/>
    <property type="match status" value="1"/>
</dbReference>
<organism evidence="16 17">
    <name type="scientific">Gnomoniopsis smithogilvyi</name>
    <dbReference type="NCBI Taxonomy" id="1191159"/>
    <lineage>
        <taxon>Eukaryota</taxon>
        <taxon>Fungi</taxon>
        <taxon>Dikarya</taxon>
        <taxon>Ascomycota</taxon>
        <taxon>Pezizomycotina</taxon>
        <taxon>Sordariomycetes</taxon>
        <taxon>Sordariomycetidae</taxon>
        <taxon>Diaporthales</taxon>
        <taxon>Gnomoniaceae</taxon>
        <taxon>Gnomoniopsis</taxon>
    </lineage>
</organism>
<dbReference type="Pfam" id="PF09286">
    <property type="entry name" value="Pro-kuma_activ"/>
    <property type="match status" value="1"/>
</dbReference>
<keyword evidence="14" id="KW-0732">Signal</keyword>
<dbReference type="CDD" id="cd11377">
    <property type="entry name" value="Pro-peptidase_S53"/>
    <property type="match status" value="1"/>
</dbReference>
<dbReference type="EMBL" id="JAPEVB010000002">
    <property type="protein sequence ID" value="KAJ4393454.1"/>
    <property type="molecule type" value="Genomic_DNA"/>
</dbReference>
<reference evidence="16" key="1">
    <citation type="submission" date="2022-10" db="EMBL/GenBank/DDBJ databases">
        <title>Tapping the CABI collections for fungal endophytes: first genome assemblies for Collariella, Neodidymelliopsis, Ascochyta clinopodiicola, Didymella pomorum, Didymosphaeria variabile, Neocosmospora piperis and Neocucurbitaria cava.</title>
        <authorList>
            <person name="Hill R."/>
        </authorList>
    </citation>
    <scope>NUCLEOTIDE SEQUENCE</scope>
    <source>
        <strain evidence="16">IMI 355082</strain>
    </source>
</reference>
<sequence length="599" mass="63990">MFGSLPTALLVLLHAYSANAKSVVYETAPSPLPNGWKHLGPADDTTKLSLSIALKQPGLQELRVRLDDISNPSHEAYGAHLSRDEVRQYRQVSGSAVDAVLSWLQSNDVTDFALEDGWVNLNATIAQVNTLLSCTMSSYRVSGSSDVLYRAQAYSVPEELTDSADYVYPVTQFMAKKRSKRSFDSSSIVERSNPPASLMPRADMPSSCITNDATVPQCVVDLYNITYIPPDNLSNSSLAIAGFLEEYPGLDYIHAYLSSYSSRRNDANFTPEYNFTIVPINGGSSENQGTGGEANLDMACSMPYVQPLDVTYYSTGGRGPYINDNGVTVADNSTSINEPWVPFLEYLVAQESVPQVLSISYTDDEQTIPLSYANRVCDLFMQLTSRGVSVLVASGDGGEGGTGTSDLGCYANDGFSNKTQFIPTFPADCPYVTSVGATAAYSTVAGVDFSAGGFSNYFARPSWQEAAASAYITALNGSHASWYNASGRGIPDISAIGSRIQIGGGRTTKGTSASAPIVASLITLINDKRLRAGKTALGFLNPLLYSGQLDEALLDSTEGSGGSCTFNNGNYELGFDVLPGWDPVTGLGTINLGKMLDIL</sequence>
<dbReference type="SMART" id="SM00944">
    <property type="entry name" value="Pro-kuma_activ"/>
    <property type="match status" value="1"/>
</dbReference>
<keyword evidence="6 12" id="KW-0645">Protease</keyword>
<accession>A0A9W8YV80</accession>
<evidence type="ECO:0000256" key="1">
    <source>
        <dbReference type="ARBA" id="ARBA00001910"/>
    </source>
</evidence>
<dbReference type="EC" id="3.4.14.10" evidence="5"/>
<evidence type="ECO:0000256" key="7">
    <source>
        <dbReference type="ARBA" id="ARBA00022723"/>
    </source>
</evidence>
<feature type="active site" description="Charge relay system" evidence="12">
    <location>
        <position position="293"/>
    </location>
</feature>
<evidence type="ECO:0000256" key="14">
    <source>
        <dbReference type="SAM" id="SignalP"/>
    </source>
</evidence>
<dbReference type="InterPro" id="IPR000209">
    <property type="entry name" value="Peptidase_S8/S53_dom"/>
</dbReference>